<dbReference type="Pfam" id="PF13855">
    <property type="entry name" value="LRR_8"/>
    <property type="match status" value="1"/>
</dbReference>
<reference evidence="10 11" key="1">
    <citation type="submission" date="2019-09" db="EMBL/GenBank/DDBJ databases">
        <title>A chromosome-level genome assembly of the Chinese tupelo Nyssa sinensis.</title>
        <authorList>
            <person name="Yang X."/>
            <person name="Kang M."/>
            <person name="Yang Y."/>
            <person name="Xiong H."/>
            <person name="Wang M."/>
            <person name="Zhang Z."/>
            <person name="Wang Z."/>
            <person name="Wu H."/>
            <person name="Ma T."/>
            <person name="Liu J."/>
            <person name="Xi Z."/>
        </authorList>
    </citation>
    <scope>NUCLEOTIDE SEQUENCE [LARGE SCALE GENOMIC DNA]</scope>
    <source>
        <strain evidence="10">J267</strain>
        <tissue evidence="10">Leaf</tissue>
    </source>
</reference>
<dbReference type="GO" id="GO:0051707">
    <property type="term" value="P:response to other organism"/>
    <property type="evidence" value="ECO:0007669"/>
    <property type="project" value="UniProtKB-ARBA"/>
</dbReference>
<evidence type="ECO:0000313" key="11">
    <source>
        <dbReference type="Proteomes" id="UP000325577"/>
    </source>
</evidence>
<dbReference type="SMART" id="SM00369">
    <property type="entry name" value="LRR_TYP"/>
    <property type="match status" value="11"/>
</dbReference>
<dbReference type="InterPro" id="IPR032675">
    <property type="entry name" value="LRR_dom_sf"/>
</dbReference>
<dbReference type="GO" id="GO:0006952">
    <property type="term" value="P:defense response"/>
    <property type="evidence" value="ECO:0007669"/>
    <property type="project" value="UniProtKB-ARBA"/>
</dbReference>
<dbReference type="Pfam" id="PF00560">
    <property type="entry name" value="LRR_1"/>
    <property type="match status" value="6"/>
</dbReference>
<keyword evidence="4 8" id="KW-0812">Transmembrane</keyword>
<keyword evidence="9" id="KW-0732">Signal</keyword>
<organism evidence="10 11">
    <name type="scientific">Nyssa sinensis</name>
    <dbReference type="NCBI Taxonomy" id="561372"/>
    <lineage>
        <taxon>Eukaryota</taxon>
        <taxon>Viridiplantae</taxon>
        <taxon>Streptophyta</taxon>
        <taxon>Embryophyta</taxon>
        <taxon>Tracheophyta</taxon>
        <taxon>Spermatophyta</taxon>
        <taxon>Magnoliopsida</taxon>
        <taxon>eudicotyledons</taxon>
        <taxon>Gunneridae</taxon>
        <taxon>Pentapetalae</taxon>
        <taxon>asterids</taxon>
        <taxon>Cornales</taxon>
        <taxon>Nyssaceae</taxon>
        <taxon>Nyssa</taxon>
    </lineage>
</organism>
<feature type="transmembrane region" description="Helical" evidence="8">
    <location>
        <begin position="796"/>
        <end position="813"/>
    </location>
</feature>
<dbReference type="GO" id="GO:0016020">
    <property type="term" value="C:membrane"/>
    <property type="evidence" value="ECO:0007669"/>
    <property type="project" value="UniProtKB-SubCell"/>
</dbReference>
<keyword evidence="6 8" id="KW-1133">Transmembrane helix</keyword>
<comment type="similarity">
    <text evidence="2">Belongs to the RLP family.</text>
</comment>
<feature type="transmembrane region" description="Helical" evidence="8">
    <location>
        <begin position="768"/>
        <end position="789"/>
    </location>
</feature>
<evidence type="ECO:0000313" key="10">
    <source>
        <dbReference type="EMBL" id="KAA8519761.1"/>
    </source>
</evidence>
<evidence type="ECO:0000256" key="7">
    <source>
        <dbReference type="ARBA" id="ARBA00023136"/>
    </source>
</evidence>
<evidence type="ECO:0000256" key="5">
    <source>
        <dbReference type="ARBA" id="ARBA00022737"/>
    </source>
</evidence>
<dbReference type="SMART" id="SM00365">
    <property type="entry name" value="LRR_SD22"/>
    <property type="match status" value="6"/>
</dbReference>
<protein>
    <submittedName>
        <fullName evidence="10">Uncharacterized protein</fullName>
    </submittedName>
</protein>
<dbReference type="PANTHER" id="PTHR48062">
    <property type="entry name" value="RECEPTOR-LIKE PROTEIN 14"/>
    <property type="match status" value="1"/>
</dbReference>
<evidence type="ECO:0000256" key="4">
    <source>
        <dbReference type="ARBA" id="ARBA00022692"/>
    </source>
</evidence>
<name>A0A5J4ZRQ3_9ASTE</name>
<keyword evidence="11" id="KW-1185">Reference proteome</keyword>
<dbReference type="InterPro" id="IPR051502">
    <property type="entry name" value="RLP_Defense_Trigger"/>
</dbReference>
<dbReference type="SUPFAM" id="SSF52047">
    <property type="entry name" value="RNI-like"/>
    <property type="match status" value="2"/>
</dbReference>
<feature type="signal peptide" evidence="9">
    <location>
        <begin position="1"/>
        <end position="23"/>
    </location>
</feature>
<dbReference type="AlphaFoldDB" id="A0A5J4ZRQ3"/>
<dbReference type="Gene3D" id="3.80.10.10">
    <property type="entry name" value="Ribonuclease Inhibitor"/>
    <property type="match status" value="5"/>
</dbReference>
<feature type="chain" id="PRO_5023912172" evidence="9">
    <location>
        <begin position="24"/>
        <end position="826"/>
    </location>
</feature>
<evidence type="ECO:0000256" key="3">
    <source>
        <dbReference type="ARBA" id="ARBA00022614"/>
    </source>
</evidence>
<evidence type="ECO:0000256" key="8">
    <source>
        <dbReference type="SAM" id="Phobius"/>
    </source>
</evidence>
<dbReference type="PANTHER" id="PTHR48062:SF21">
    <property type="entry name" value="RECEPTOR-LIKE PROTEIN 12"/>
    <property type="match status" value="1"/>
</dbReference>
<keyword evidence="3" id="KW-0433">Leucine-rich repeat</keyword>
<accession>A0A5J4ZRQ3</accession>
<evidence type="ECO:0000256" key="9">
    <source>
        <dbReference type="SAM" id="SignalP"/>
    </source>
</evidence>
<evidence type="ECO:0000256" key="1">
    <source>
        <dbReference type="ARBA" id="ARBA00004167"/>
    </source>
</evidence>
<gene>
    <name evidence="10" type="ORF">F0562_014017</name>
</gene>
<dbReference type="EMBL" id="CM018049">
    <property type="protein sequence ID" value="KAA8519761.1"/>
    <property type="molecule type" value="Genomic_DNA"/>
</dbReference>
<evidence type="ECO:0000256" key="2">
    <source>
        <dbReference type="ARBA" id="ARBA00009592"/>
    </source>
</evidence>
<comment type="subcellular location">
    <subcellularLocation>
        <location evidence="1">Membrane</location>
        <topology evidence="1">Single-pass membrane protein</topology>
    </subcellularLocation>
</comment>
<sequence length="826" mass="93041">MCGLEKNMASFWLFVTMLVLANGWWCFGCWEQERVALLQLKADINFPNGTSLTHWVDKATVDCCFEILSRLSNLQVLDLGYNDFDCGILPSLSGVSSLKSLYLGYNFIMTSSTHMNCVQNLSSMSNLEVLDLSSNYFNNSILSFLNAWPSLKILNLGGNRLNGTIHIQDFDGLNNLKELDLSFNDLKGIITKQGIERVPWLNSLEALDLSNNLFSNGIWSFLSRLSSLKTLFLTRNYELKGTSYSEGIKGLTSLKVLSLQQCLCELRNLQELNLYDNMLEGNLPRCLENLTSLRYLDVSSNHFTGNIALSPLTKLTSLEYLALSYNLFQISISFGSFFNHSNLKVIESLDNKVVVETEFQTLAPSFQLIGIRLSNSNLGNSIAGFPSFLYYQHDLRKVELSQVVSNEKFPNWLLENNTKLSSLLLPNNSLSGPLQLPSHPIPKLLALDISNNHLDGNISNNIGTTFPSLAYLNLSTNAFGGNIPTSVGDMHYLLFLDLSNNQLFGGIPEQLALGCYLLRFLNLSNNKLKGPILPTSNNLTRLNYLYLEHNHFTKILDTLSNCSNLWYLFIGHNNLSGSSVPRWMGNMSSLIVLSMPNNYLEGLIPVEFCQFNMLQVLDLSENNIGGTLPSCFKPQLIIVVQLSGNRLQGPLSRALYNSSFLEMLDLSNNHLTGRIPHWIGSLSHLEILLLRNNHFEGEVPIQVCYLSDLRLIDLSQNNLSGNIPPCINNITFKEGPTDIYSDAALLPFFKLTAFFSESDYGLIDMDTFYVSFTTSYITVLLAITTILCINPHWRRAWFYLIEVCINSCYYFVMDNLPKIKGIFMWK</sequence>
<proteinExistence type="inferred from homology"/>
<dbReference type="OrthoDB" id="4691307at2759"/>
<evidence type="ECO:0000256" key="6">
    <source>
        <dbReference type="ARBA" id="ARBA00022989"/>
    </source>
</evidence>
<dbReference type="FunFam" id="3.80.10.10:FF:000095">
    <property type="entry name" value="LRR receptor-like serine/threonine-protein kinase GSO1"/>
    <property type="match status" value="1"/>
</dbReference>
<keyword evidence="5" id="KW-0677">Repeat</keyword>
<keyword evidence="7 8" id="KW-0472">Membrane</keyword>
<dbReference type="Proteomes" id="UP000325577">
    <property type="component" value="Linkage Group LG6"/>
</dbReference>
<dbReference type="PRINTS" id="PR00019">
    <property type="entry name" value="LEURICHRPT"/>
</dbReference>
<dbReference type="InterPro" id="IPR003591">
    <property type="entry name" value="Leu-rich_rpt_typical-subtyp"/>
</dbReference>
<dbReference type="InterPro" id="IPR001611">
    <property type="entry name" value="Leu-rich_rpt"/>
</dbReference>